<dbReference type="EMBL" id="JACJFN010000001">
    <property type="protein sequence ID" value="MBB1519046.1"/>
    <property type="molecule type" value="Genomic_DNA"/>
</dbReference>
<comment type="caution">
    <text evidence="1">The sequence shown here is derived from an EMBL/GenBank/DDBJ whole genome shotgun (WGS) entry which is preliminary data.</text>
</comment>
<accession>A0A7W4DAL8</accession>
<sequence length="142" mass="16079">MAQEEKDHLFTRLLIEYQERFAERDELNRTLWLATNEENELMSFIVVPGETADESIERYKVKLLAIAAALESLPCASTEQRNIAELRHTAAHVSATWPAEKATPEGEDYLSGLARMGPGEFSQHIDELYNQTLEDLRSEGAV</sequence>
<dbReference type="RefSeq" id="WP_182833035.1">
    <property type="nucleotide sequence ID" value="NZ_JACJFN010000001.1"/>
</dbReference>
<keyword evidence="2" id="KW-1185">Reference proteome</keyword>
<proteinExistence type="predicted"/>
<name>A0A7W4DAL8_9GAMM</name>
<reference evidence="1 2" key="1">
    <citation type="submission" date="2020-08" db="EMBL/GenBank/DDBJ databases">
        <authorList>
            <person name="Kim C.M."/>
        </authorList>
    </citation>
    <scope>NUCLEOTIDE SEQUENCE [LARGE SCALE GENOMIC DNA]</scope>
    <source>
        <strain evidence="1 2">SR9</strain>
    </source>
</reference>
<evidence type="ECO:0000313" key="2">
    <source>
        <dbReference type="Proteomes" id="UP000581189"/>
    </source>
</evidence>
<protein>
    <submittedName>
        <fullName evidence="1">Uncharacterized protein</fullName>
    </submittedName>
</protein>
<gene>
    <name evidence="1" type="ORF">H3H45_07315</name>
</gene>
<dbReference type="Proteomes" id="UP000581189">
    <property type="component" value="Unassembled WGS sequence"/>
</dbReference>
<evidence type="ECO:0000313" key="1">
    <source>
        <dbReference type="EMBL" id="MBB1519046.1"/>
    </source>
</evidence>
<organism evidence="1 2">
    <name type="scientific">Aquipseudomonas guryensis</name>
    <dbReference type="NCBI Taxonomy" id="2759165"/>
    <lineage>
        <taxon>Bacteria</taxon>
        <taxon>Pseudomonadati</taxon>
        <taxon>Pseudomonadota</taxon>
        <taxon>Gammaproteobacteria</taxon>
        <taxon>Pseudomonadales</taxon>
        <taxon>Pseudomonadaceae</taxon>
        <taxon>Aquipseudomonas</taxon>
    </lineage>
</organism>
<dbReference type="AlphaFoldDB" id="A0A7W4DAL8"/>